<evidence type="ECO:0000256" key="9">
    <source>
        <dbReference type="ARBA" id="ARBA00049563"/>
    </source>
</evidence>
<organism evidence="14 15">
    <name type="scientific">Geothrix rubra</name>
    <dbReference type="NCBI Taxonomy" id="2927977"/>
    <lineage>
        <taxon>Bacteria</taxon>
        <taxon>Pseudomonadati</taxon>
        <taxon>Acidobacteriota</taxon>
        <taxon>Holophagae</taxon>
        <taxon>Holophagales</taxon>
        <taxon>Holophagaceae</taxon>
        <taxon>Geothrix</taxon>
    </lineage>
</organism>
<dbReference type="Proteomes" id="UP001165089">
    <property type="component" value="Unassembled WGS sequence"/>
</dbReference>
<keyword evidence="7 10" id="KW-0067">ATP-binding</keyword>
<dbReference type="SUPFAM" id="SSF52540">
    <property type="entry name" value="P-loop containing nucleoside triphosphate hydrolases"/>
    <property type="match status" value="2"/>
</dbReference>
<keyword evidence="5 10" id="KW-0819">tRNA processing</keyword>
<dbReference type="Pfam" id="PF01715">
    <property type="entry name" value="IPPT"/>
    <property type="match status" value="1"/>
</dbReference>
<proteinExistence type="inferred from homology"/>
<feature type="binding site" evidence="10">
    <location>
        <begin position="7"/>
        <end position="14"/>
    </location>
    <ligand>
        <name>ATP</name>
        <dbReference type="ChEBI" id="CHEBI:30616"/>
    </ligand>
</feature>
<evidence type="ECO:0000256" key="2">
    <source>
        <dbReference type="ARBA" id="ARBA00003213"/>
    </source>
</evidence>
<name>A0ABQ5Q7K3_9BACT</name>
<keyword evidence="8 10" id="KW-0460">Magnesium</keyword>
<dbReference type="NCBIfam" id="TIGR00174">
    <property type="entry name" value="miaA"/>
    <property type="match status" value="1"/>
</dbReference>
<dbReference type="PANTHER" id="PTHR11088:SF60">
    <property type="entry name" value="TRNA DIMETHYLALLYLTRANSFERASE"/>
    <property type="match status" value="1"/>
</dbReference>
<dbReference type="InterPro" id="IPR039657">
    <property type="entry name" value="Dimethylallyltransferase"/>
</dbReference>
<evidence type="ECO:0000256" key="6">
    <source>
        <dbReference type="ARBA" id="ARBA00022741"/>
    </source>
</evidence>
<comment type="cofactor">
    <cofactor evidence="1 10">
        <name>Mg(2+)</name>
        <dbReference type="ChEBI" id="CHEBI:18420"/>
    </cofactor>
</comment>
<comment type="caution">
    <text evidence="10">Lacks conserved residue(s) required for the propagation of feature annotation.</text>
</comment>
<dbReference type="InterPro" id="IPR018022">
    <property type="entry name" value="IPT"/>
</dbReference>
<accession>A0ABQ5Q7K3</accession>
<evidence type="ECO:0000313" key="14">
    <source>
        <dbReference type="EMBL" id="GLH70453.1"/>
    </source>
</evidence>
<evidence type="ECO:0000256" key="5">
    <source>
        <dbReference type="ARBA" id="ARBA00022694"/>
    </source>
</evidence>
<dbReference type="PANTHER" id="PTHR11088">
    <property type="entry name" value="TRNA DIMETHYLALLYLTRANSFERASE"/>
    <property type="match status" value="1"/>
</dbReference>
<comment type="catalytic activity">
    <reaction evidence="9 10 11">
        <text>adenosine(37) in tRNA + dimethylallyl diphosphate = N(6)-dimethylallyladenosine(37) in tRNA + diphosphate</text>
        <dbReference type="Rhea" id="RHEA:26482"/>
        <dbReference type="Rhea" id="RHEA-COMP:10162"/>
        <dbReference type="Rhea" id="RHEA-COMP:10375"/>
        <dbReference type="ChEBI" id="CHEBI:33019"/>
        <dbReference type="ChEBI" id="CHEBI:57623"/>
        <dbReference type="ChEBI" id="CHEBI:74411"/>
        <dbReference type="ChEBI" id="CHEBI:74415"/>
        <dbReference type="EC" id="2.5.1.75"/>
    </reaction>
</comment>
<evidence type="ECO:0000256" key="12">
    <source>
        <dbReference type="RuleBase" id="RU003784"/>
    </source>
</evidence>
<comment type="similarity">
    <text evidence="3 10 13">Belongs to the IPP transferase family.</text>
</comment>
<evidence type="ECO:0000256" key="8">
    <source>
        <dbReference type="ARBA" id="ARBA00022842"/>
    </source>
</evidence>
<comment type="subunit">
    <text evidence="10">Monomer.</text>
</comment>
<reference evidence="14 15" key="1">
    <citation type="journal article" date="2023" name="Antonie Van Leeuwenhoek">
        <title>Mesoterricola silvestris gen. nov., sp. nov., Mesoterricola sediminis sp. nov., Geothrix oryzae sp. nov., Geothrix edaphica sp. nov., Geothrix rubra sp. nov., and Geothrix limicola sp. nov., six novel members of Acidobacteriota isolated from soils.</title>
        <authorList>
            <person name="Itoh H."/>
            <person name="Sugisawa Y."/>
            <person name="Mise K."/>
            <person name="Xu Z."/>
            <person name="Kuniyasu M."/>
            <person name="Ushijima N."/>
            <person name="Kawano K."/>
            <person name="Kobayashi E."/>
            <person name="Shiratori Y."/>
            <person name="Masuda Y."/>
            <person name="Senoo K."/>
        </authorList>
    </citation>
    <scope>NUCLEOTIDE SEQUENCE [LARGE SCALE GENOMIC DNA]</scope>
    <source>
        <strain evidence="14 15">Red803</strain>
    </source>
</reference>
<evidence type="ECO:0000256" key="13">
    <source>
        <dbReference type="RuleBase" id="RU003785"/>
    </source>
</evidence>
<dbReference type="EC" id="2.5.1.75" evidence="10"/>
<evidence type="ECO:0000256" key="11">
    <source>
        <dbReference type="RuleBase" id="RU003783"/>
    </source>
</evidence>
<dbReference type="HAMAP" id="MF_00185">
    <property type="entry name" value="IPP_trans"/>
    <property type="match status" value="1"/>
</dbReference>
<evidence type="ECO:0000313" key="15">
    <source>
        <dbReference type="Proteomes" id="UP001165089"/>
    </source>
</evidence>
<feature type="site" description="Interaction with substrate tRNA" evidence="10">
    <location>
        <position position="94"/>
    </location>
</feature>
<keyword evidence="4 10" id="KW-0808">Transferase</keyword>
<feature type="binding site" evidence="10">
    <location>
        <begin position="9"/>
        <end position="14"/>
    </location>
    <ligand>
        <name>substrate</name>
    </ligand>
</feature>
<comment type="function">
    <text evidence="2 10 12">Catalyzes the transfer of a dimethylallyl group onto the adenine at position 37 in tRNAs that read codons beginning with uridine, leading to the formation of N6-(dimethylallyl)adenosine (i(6)A).</text>
</comment>
<gene>
    <name evidence="10 14" type="primary">miaA</name>
    <name evidence="14" type="ORF">GETHPA_19860</name>
</gene>
<dbReference type="EMBL" id="BSDD01000003">
    <property type="protein sequence ID" value="GLH70453.1"/>
    <property type="molecule type" value="Genomic_DNA"/>
</dbReference>
<evidence type="ECO:0000256" key="7">
    <source>
        <dbReference type="ARBA" id="ARBA00022840"/>
    </source>
</evidence>
<dbReference type="InterPro" id="IPR027417">
    <property type="entry name" value="P-loop_NTPase"/>
</dbReference>
<feature type="site" description="Interaction with substrate tRNA" evidence="10">
    <location>
        <position position="120"/>
    </location>
</feature>
<evidence type="ECO:0000256" key="3">
    <source>
        <dbReference type="ARBA" id="ARBA00005842"/>
    </source>
</evidence>
<dbReference type="Gene3D" id="1.10.20.140">
    <property type="match status" value="1"/>
</dbReference>
<evidence type="ECO:0000256" key="4">
    <source>
        <dbReference type="ARBA" id="ARBA00022679"/>
    </source>
</evidence>
<comment type="caution">
    <text evidence="14">The sequence shown here is derived from an EMBL/GenBank/DDBJ whole genome shotgun (WGS) entry which is preliminary data.</text>
</comment>
<sequence length="294" mass="30794">MPIALLGPTASGKSALAVAVARKVGGTVVNGDPFQALAGLPIGTGQPDPAEQGGVPHLGYGVLPLSARPNPAEFGTQVRAWLAACREPVLVTGSGLYLRGIWNQLSELPPVPPDLATRVRGWSAALGVPALHRFLAAVDPARAADLHPNDGARVQRALALHLATGQRPSALLTGMAPGIPEGWRVLVVSPGREARKARVKARVAAQVAAGWPEEVARLLAEGHRADLEALRPLGYGAWMAGGPAGALQAEVVKETQAYAKRQVTWFRHQLPDAPEWDPDTEPLAAAFARLGLEP</sequence>
<evidence type="ECO:0000256" key="10">
    <source>
        <dbReference type="HAMAP-Rule" id="MF_00185"/>
    </source>
</evidence>
<dbReference type="RefSeq" id="WP_285725229.1">
    <property type="nucleotide sequence ID" value="NZ_BSDD01000003.1"/>
</dbReference>
<keyword evidence="6 10" id="KW-0547">Nucleotide-binding</keyword>
<protein>
    <recommendedName>
        <fullName evidence="10">tRNA dimethylallyltransferase</fullName>
        <ecNumber evidence="10">2.5.1.75</ecNumber>
    </recommendedName>
    <alternativeName>
        <fullName evidence="10">Dimethylallyl diphosphate:tRNA dimethylallyltransferase</fullName>
        <shortName evidence="10">DMAPP:tRNA dimethylallyltransferase</shortName>
        <shortName evidence="10">DMATase</shortName>
    </alternativeName>
    <alternativeName>
        <fullName evidence="10">Isopentenyl-diphosphate:tRNA isopentenyltransferase</fullName>
        <shortName evidence="10">IPP transferase</shortName>
        <shortName evidence="10">IPPT</shortName>
        <shortName evidence="10">IPTase</shortName>
    </alternativeName>
</protein>
<dbReference type="Gene3D" id="3.40.50.300">
    <property type="entry name" value="P-loop containing nucleotide triphosphate hydrolases"/>
    <property type="match status" value="1"/>
</dbReference>
<keyword evidence="15" id="KW-1185">Reference proteome</keyword>
<evidence type="ECO:0000256" key="1">
    <source>
        <dbReference type="ARBA" id="ARBA00001946"/>
    </source>
</evidence>